<accession>A0ACB8MS04</accession>
<protein>
    <submittedName>
        <fullName evidence="1">Ripening-related protein 3</fullName>
    </submittedName>
</protein>
<name>A0ACB8MS04_CITSI</name>
<comment type="caution">
    <text evidence="1">The sequence shown here is derived from an EMBL/GenBank/DDBJ whole genome shotgun (WGS) entry which is preliminary data.</text>
</comment>
<evidence type="ECO:0000313" key="2">
    <source>
        <dbReference type="Proteomes" id="UP000829398"/>
    </source>
</evidence>
<dbReference type="EMBL" id="CM039172">
    <property type="protein sequence ID" value="KAH9787915.1"/>
    <property type="molecule type" value="Genomic_DNA"/>
</dbReference>
<evidence type="ECO:0000313" key="1">
    <source>
        <dbReference type="EMBL" id="KAH9787915.1"/>
    </source>
</evidence>
<keyword evidence="2" id="KW-1185">Reference proteome</keyword>
<organism evidence="1 2">
    <name type="scientific">Citrus sinensis</name>
    <name type="common">Sweet orange</name>
    <name type="synonym">Citrus aurantium var. sinensis</name>
    <dbReference type="NCBI Taxonomy" id="2711"/>
    <lineage>
        <taxon>Eukaryota</taxon>
        <taxon>Viridiplantae</taxon>
        <taxon>Streptophyta</taxon>
        <taxon>Embryophyta</taxon>
        <taxon>Tracheophyta</taxon>
        <taxon>Spermatophyta</taxon>
        <taxon>Magnoliopsida</taxon>
        <taxon>eudicotyledons</taxon>
        <taxon>Gunneridae</taxon>
        <taxon>Pentapetalae</taxon>
        <taxon>rosids</taxon>
        <taxon>malvids</taxon>
        <taxon>Sapindales</taxon>
        <taxon>Rutaceae</taxon>
        <taxon>Aurantioideae</taxon>
        <taxon>Citrus</taxon>
    </lineage>
</organism>
<dbReference type="Proteomes" id="UP000829398">
    <property type="component" value="Chromosome 3"/>
</dbReference>
<sequence>MTRQFCASALLLVCIIFLVTLSTSISVEAGTCMASSKMSGKKPPTGQCNQENDSDCCKQGLLYSIYKCSPQKNRDGGAPSECDKQYHSDHELVVALSSGCIYGNGNGVKAKVIIDESDSAMGCDSSHDYHPLCPNNVVDVSKAVRKALGVPEIDLS</sequence>
<gene>
    <name evidence="1" type="ORF">KPL71_010740</name>
</gene>
<reference evidence="2" key="1">
    <citation type="journal article" date="2023" name="Hortic. Res.">
        <title>A chromosome-level phased genome enabling allele-level studies in sweet orange: a case study on citrus Huanglongbing tolerance.</title>
        <authorList>
            <person name="Wu B."/>
            <person name="Yu Q."/>
            <person name="Deng Z."/>
            <person name="Duan Y."/>
            <person name="Luo F."/>
            <person name="Gmitter F. Jr."/>
        </authorList>
    </citation>
    <scope>NUCLEOTIDE SEQUENCE [LARGE SCALE GENOMIC DNA]</scope>
    <source>
        <strain evidence="2">cv. Valencia</strain>
    </source>
</reference>
<proteinExistence type="predicted"/>